<keyword evidence="5 8" id="KW-0371">Homeobox</keyword>
<accession>A0AAW1MAR7</accession>
<dbReference type="SMART" id="SM00574">
    <property type="entry name" value="POX"/>
    <property type="match status" value="1"/>
</dbReference>
<dbReference type="InterPro" id="IPR008422">
    <property type="entry name" value="KN_HD"/>
</dbReference>
<evidence type="ECO:0000256" key="8">
    <source>
        <dbReference type="PROSITE-ProRule" id="PRU00108"/>
    </source>
</evidence>
<dbReference type="Pfam" id="PF05920">
    <property type="entry name" value="Homeobox_KN"/>
    <property type="match status" value="1"/>
</dbReference>
<dbReference type="Pfam" id="PF07526">
    <property type="entry name" value="POX"/>
    <property type="match status" value="1"/>
</dbReference>
<dbReference type="GO" id="GO:0006355">
    <property type="term" value="P:regulation of DNA-templated transcription"/>
    <property type="evidence" value="ECO:0007669"/>
    <property type="project" value="InterPro"/>
</dbReference>
<evidence type="ECO:0000313" key="11">
    <source>
        <dbReference type="Proteomes" id="UP001443914"/>
    </source>
</evidence>
<comment type="caution">
    <text evidence="10">The sequence shown here is derived from an EMBL/GenBank/DDBJ whole genome shotgun (WGS) entry which is preliminary data.</text>
</comment>
<evidence type="ECO:0000256" key="6">
    <source>
        <dbReference type="ARBA" id="ARBA00023163"/>
    </source>
</evidence>
<keyword evidence="7 8" id="KW-0539">Nucleus</keyword>
<dbReference type="SUPFAM" id="SSF46689">
    <property type="entry name" value="Homeodomain-like"/>
    <property type="match status" value="1"/>
</dbReference>
<sequence length="499" mass="56121">MEGEPNMRRDLYNHIPVFVDRTSQLLSVRETGSSSYNQTFYDGLLNQDNLNHQQPCLGGTSFGSGSLTTVLASRNRPNSSIPLQEGVTSDSLRAMYSSSGSYGSSSSIPSSLICGYDILVGDVNNKWDQNRFLMHPDMEPAHVQFSDVRDADDWGLSLATTGPSFNCHETIQDQCSDMSYSCVFDGCQSQRRVGHCDKELSLGRASSSQSLAISGSRYHSVLQQILSEVASYSLDSVGQTSYCVGDLMNVGSSAPFSSDKFGTDECRVNEGSIDVPAGRARRKQKVESKKSQLLSLLQAVDDQYNRCLDEIHTVISAFHAASELDPNLHASFALQTVSFFYKSLRQRISNQILEMGMESEVSGDSIRSFEKSFIQKQWALQQLKKKDQQQLWRPQRGLPERSVSVLRAWMFDNFLHPYPKDAEKHLLAIKSGLSRSQVSNWFINARVRLWKPLVEEMCSELNRRKSNHQNEDGSNDNNNRSSQLSIYDFNQRFNNNITR</sequence>
<dbReference type="InterPro" id="IPR006563">
    <property type="entry name" value="POX_dom"/>
</dbReference>
<gene>
    <name evidence="10" type="ORF">RND81_03G143500</name>
</gene>
<dbReference type="Proteomes" id="UP001443914">
    <property type="component" value="Unassembled WGS sequence"/>
</dbReference>
<evidence type="ECO:0000259" key="9">
    <source>
        <dbReference type="PROSITE" id="PS50071"/>
    </source>
</evidence>
<evidence type="ECO:0000313" key="10">
    <source>
        <dbReference type="EMBL" id="KAK9742017.1"/>
    </source>
</evidence>
<dbReference type="CDD" id="cd00086">
    <property type="entry name" value="homeodomain"/>
    <property type="match status" value="1"/>
</dbReference>
<dbReference type="EMBL" id="JBDFQZ010000003">
    <property type="protein sequence ID" value="KAK9742017.1"/>
    <property type="molecule type" value="Genomic_DNA"/>
</dbReference>
<dbReference type="PROSITE" id="PS50071">
    <property type="entry name" value="HOMEOBOX_2"/>
    <property type="match status" value="1"/>
</dbReference>
<feature type="domain" description="Homeobox" evidence="9">
    <location>
        <begin position="389"/>
        <end position="452"/>
    </location>
</feature>
<dbReference type="EMBL" id="JBDFQZ010000003">
    <property type="protein sequence ID" value="KAK9742020.1"/>
    <property type="molecule type" value="Genomic_DNA"/>
</dbReference>
<name>A0AAW1MAR7_SAPOF</name>
<evidence type="ECO:0000256" key="5">
    <source>
        <dbReference type="ARBA" id="ARBA00023155"/>
    </source>
</evidence>
<dbReference type="EMBL" id="JBDFQZ010000003">
    <property type="protein sequence ID" value="KAK9742018.1"/>
    <property type="molecule type" value="Genomic_DNA"/>
</dbReference>
<dbReference type="GO" id="GO:0003677">
    <property type="term" value="F:DNA binding"/>
    <property type="evidence" value="ECO:0007669"/>
    <property type="project" value="UniProtKB-UniRule"/>
</dbReference>
<keyword evidence="11" id="KW-1185">Reference proteome</keyword>
<keyword evidence="6" id="KW-0804">Transcription</keyword>
<evidence type="ECO:0000256" key="7">
    <source>
        <dbReference type="ARBA" id="ARBA00023242"/>
    </source>
</evidence>
<comment type="similarity">
    <text evidence="2">Belongs to the TALE/BELL homeobox family.</text>
</comment>
<evidence type="ECO:0000256" key="1">
    <source>
        <dbReference type="ARBA" id="ARBA00004123"/>
    </source>
</evidence>
<proteinExistence type="inferred from homology"/>
<dbReference type="AlphaFoldDB" id="A0AAW1MAR7"/>
<dbReference type="InterPro" id="IPR050224">
    <property type="entry name" value="TALE_homeobox"/>
</dbReference>
<keyword evidence="4 8" id="KW-0238">DNA-binding</keyword>
<dbReference type="Gene3D" id="1.10.10.60">
    <property type="entry name" value="Homeodomain-like"/>
    <property type="match status" value="1"/>
</dbReference>
<reference evidence="10 11" key="1">
    <citation type="submission" date="2024-03" db="EMBL/GenBank/DDBJ databases">
        <title>WGS assembly of Saponaria officinalis var. Norfolk2.</title>
        <authorList>
            <person name="Jenkins J."/>
            <person name="Shu S."/>
            <person name="Grimwood J."/>
            <person name="Barry K."/>
            <person name="Goodstein D."/>
            <person name="Schmutz J."/>
            <person name="Leebens-Mack J."/>
            <person name="Osbourn A."/>
        </authorList>
    </citation>
    <scope>NUCLEOTIDE SEQUENCE [LARGE SCALE GENOMIC DNA]</scope>
    <source>
        <strain evidence="11">cv. Norfolk2</strain>
        <strain evidence="10">JIC</strain>
        <tissue evidence="10">Leaf</tissue>
    </source>
</reference>
<dbReference type="PANTHER" id="PTHR11850">
    <property type="entry name" value="HOMEOBOX PROTEIN TRANSCRIPTION FACTORS"/>
    <property type="match status" value="1"/>
</dbReference>
<comment type="subcellular location">
    <subcellularLocation>
        <location evidence="1 8">Nucleus</location>
    </subcellularLocation>
</comment>
<dbReference type="GO" id="GO:0005634">
    <property type="term" value="C:nucleus"/>
    <property type="evidence" value="ECO:0007669"/>
    <property type="project" value="UniProtKB-SubCell"/>
</dbReference>
<evidence type="ECO:0000256" key="2">
    <source>
        <dbReference type="ARBA" id="ARBA00006454"/>
    </source>
</evidence>
<organism evidence="10 11">
    <name type="scientific">Saponaria officinalis</name>
    <name type="common">Common soapwort</name>
    <name type="synonym">Lychnis saponaria</name>
    <dbReference type="NCBI Taxonomy" id="3572"/>
    <lineage>
        <taxon>Eukaryota</taxon>
        <taxon>Viridiplantae</taxon>
        <taxon>Streptophyta</taxon>
        <taxon>Embryophyta</taxon>
        <taxon>Tracheophyta</taxon>
        <taxon>Spermatophyta</taxon>
        <taxon>Magnoliopsida</taxon>
        <taxon>eudicotyledons</taxon>
        <taxon>Gunneridae</taxon>
        <taxon>Pentapetalae</taxon>
        <taxon>Caryophyllales</taxon>
        <taxon>Caryophyllaceae</taxon>
        <taxon>Caryophylleae</taxon>
        <taxon>Saponaria</taxon>
    </lineage>
</organism>
<dbReference type="EMBL" id="JBDFQZ010000003">
    <property type="protein sequence ID" value="KAK9742019.1"/>
    <property type="molecule type" value="Genomic_DNA"/>
</dbReference>
<dbReference type="InterPro" id="IPR001356">
    <property type="entry name" value="HD"/>
</dbReference>
<dbReference type="InterPro" id="IPR009057">
    <property type="entry name" value="Homeodomain-like_sf"/>
</dbReference>
<feature type="DNA-binding region" description="Homeobox" evidence="8">
    <location>
        <begin position="391"/>
        <end position="453"/>
    </location>
</feature>
<protein>
    <recommendedName>
        <fullName evidence="9">Homeobox domain-containing protein</fullName>
    </recommendedName>
</protein>
<keyword evidence="3" id="KW-0805">Transcription regulation</keyword>
<evidence type="ECO:0000256" key="4">
    <source>
        <dbReference type="ARBA" id="ARBA00023125"/>
    </source>
</evidence>
<dbReference type="SMART" id="SM00389">
    <property type="entry name" value="HOX"/>
    <property type="match status" value="1"/>
</dbReference>
<evidence type="ECO:0000256" key="3">
    <source>
        <dbReference type="ARBA" id="ARBA00023015"/>
    </source>
</evidence>